<evidence type="ECO:0000256" key="1">
    <source>
        <dbReference type="SAM" id="MobiDB-lite"/>
    </source>
</evidence>
<name>A0ABD1MB31_9FABA</name>
<reference evidence="2 3" key="1">
    <citation type="submission" date="2024-08" db="EMBL/GenBank/DDBJ databases">
        <title>Insights into the chromosomal genome structure of Flemingia macrophylla.</title>
        <authorList>
            <person name="Ding Y."/>
            <person name="Zhao Y."/>
            <person name="Bi W."/>
            <person name="Wu M."/>
            <person name="Zhao G."/>
            <person name="Gong Y."/>
            <person name="Li W."/>
            <person name="Zhang P."/>
        </authorList>
    </citation>
    <scope>NUCLEOTIDE SEQUENCE [LARGE SCALE GENOMIC DNA]</scope>
    <source>
        <strain evidence="2">DYQJB</strain>
        <tissue evidence="2">Leaf</tissue>
    </source>
</reference>
<feature type="compositionally biased region" description="Pro residues" evidence="1">
    <location>
        <begin position="1"/>
        <end position="12"/>
    </location>
</feature>
<sequence length="233" mass="25683">MVASPSPAPSPPELHNNRNETNKISATPLHLRMKKKPNLSHKKTVIETGKTKSKRKLFSLTIAGRDCTLGHFFDPLHSTDYDGLNESVSIPKWIPMIFTVPVAMVLDDLQSLVAAYIFGVNKDTIQHGGVNQDSVGRKSISGDRITLKTLVPNQMVDQEVLNLLATMLTDKTRRNAGFIDNWYLPTTFVLLEEGPGARASPLFGGEGQHFWPVYPLWANPSRPVFGGPKAGRA</sequence>
<comment type="caution">
    <text evidence="2">The sequence shown here is derived from an EMBL/GenBank/DDBJ whole genome shotgun (WGS) entry which is preliminary data.</text>
</comment>
<accession>A0ABD1MB31</accession>
<dbReference type="EMBL" id="JBGMDY010000005">
    <property type="protein sequence ID" value="KAL2332984.1"/>
    <property type="molecule type" value="Genomic_DNA"/>
</dbReference>
<evidence type="ECO:0000313" key="3">
    <source>
        <dbReference type="Proteomes" id="UP001603857"/>
    </source>
</evidence>
<feature type="region of interest" description="Disordered" evidence="1">
    <location>
        <begin position="1"/>
        <end position="28"/>
    </location>
</feature>
<gene>
    <name evidence="2" type="ORF">Fmac_014197</name>
</gene>
<keyword evidence="3" id="KW-1185">Reference proteome</keyword>
<dbReference type="Proteomes" id="UP001603857">
    <property type="component" value="Unassembled WGS sequence"/>
</dbReference>
<proteinExistence type="predicted"/>
<evidence type="ECO:0000313" key="2">
    <source>
        <dbReference type="EMBL" id="KAL2332984.1"/>
    </source>
</evidence>
<organism evidence="2 3">
    <name type="scientific">Flemingia macrophylla</name>
    <dbReference type="NCBI Taxonomy" id="520843"/>
    <lineage>
        <taxon>Eukaryota</taxon>
        <taxon>Viridiplantae</taxon>
        <taxon>Streptophyta</taxon>
        <taxon>Embryophyta</taxon>
        <taxon>Tracheophyta</taxon>
        <taxon>Spermatophyta</taxon>
        <taxon>Magnoliopsida</taxon>
        <taxon>eudicotyledons</taxon>
        <taxon>Gunneridae</taxon>
        <taxon>Pentapetalae</taxon>
        <taxon>rosids</taxon>
        <taxon>fabids</taxon>
        <taxon>Fabales</taxon>
        <taxon>Fabaceae</taxon>
        <taxon>Papilionoideae</taxon>
        <taxon>50 kb inversion clade</taxon>
        <taxon>NPAAA clade</taxon>
        <taxon>indigoferoid/millettioid clade</taxon>
        <taxon>Phaseoleae</taxon>
        <taxon>Flemingia</taxon>
    </lineage>
</organism>
<protein>
    <submittedName>
        <fullName evidence="2">Uncharacterized protein</fullName>
    </submittedName>
</protein>
<dbReference type="AlphaFoldDB" id="A0ABD1MB31"/>